<dbReference type="InterPro" id="IPR036226">
    <property type="entry name" value="LipOase_C_sf"/>
</dbReference>
<evidence type="ECO:0000313" key="6">
    <source>
        <dbReference type="RefSeq" id="XP_026549005.1"/>
    </source>
</evidence>
<evidence type="ECO:0000313" key="5">
    <source>
        <dbReference type="Proteomes" id="UP000504612"/>
    </source>
</evidence>
<keyword evidence="3" id="KW-0560">Oxidoreductase</keyword>
<keyword evidence="2" id="KW-0223">Dioxygenase</keyword>
<dbReference type="GO" id="GO:0034440">
    <property type="term" value="P:lipid oxidation"/>
    <property type="evidence" value="ECO:0007669"/>
    <property type="project" value="InterPro"/>
</dbReference>
<dbReference type="PROSITE" id="PS51393">
    <property type="entry name" value="LIPOXYGENASE_3"/>
    <property type="match status" value="1"/>
</dbReference>
<dbReference type="GeneID" id="113430813"/>
<evidence type="ECO:0000256" key="3">
    <source>
        <dbReference type="ARBA" id="ARBA00023002"/>
    </source>
</evidence>
<dbReference type="RefSeq" id="XP_026549005.1">
    <property type="nucleotide sequence ID" value="XM_026693220.1"/>
</dbReference>
<dbReference type="Gene3D" id="1.20.245.10">
    <property type="entry name" value="Lipoxygenase-1, Domain 5"/>
    <property type="match status" value="1"/>
</dbReference>
<feature type="domain" description="Lipoxygenase" evidence="4">
    <location>
        <begin position="1"/>
        <end position="147"/>
    </location>
</feature>
<dbReference type="GO" id="GO:0016702">
    <property type="term" value="F:oxidoreductase activity, acting on single donors with incorporation of molecular oxygen, incorporation of two atoms of oxygen"/>
    <property type="evidence" value="ECO:0007669"/>
    <property type="project" value="InterPro"/>
</dbReference>
<gene>
    <name evidence="6" type="primary">LOC113430813</name>
</gene>
<keyword evidence="5" id="KW-1185">Reference proteome</keyword>
<dbReference type="KEGG" id="nss:113430813"/>
<dbReference type="GO" id="GO:0046872">
    <property type="term" value="F:metal ion binding"/>
    <property type="evidence" value="ECO:0007669"/>
    <property type="project" value="UniProtKB-KW"/>
</dbReference>
<dbReference type="AlphaFoldDB" id="A0A6J1W1E4"/>
<keyword evidence="1" id="KW-0479">Metal-binding</keyword>
<accession>A0A6J1W1E4</accession>
<organism evidence="5 6">
    <name type="scientific">Notechis scutatus</name>
    <name type="common">mainland tiger snake</name>
    <dbReference type="NCBI Taxonomy" id="8663"/>
    <lineage>
        <taxon>Eukaryota</taxon>
        <taxon>Metazoa</taxon>
        <taxon>Chordata</taxon>
        <taxon>Craniata</taxon>
        <taxon>Vertebrata</taxon>
        <taxon>Euteleostomi</taxon>
        <taxon>Lepidosauria</taxon>
        <taxon>Squamata</taxon>
        <taxon>Bifurcata</taxon>
        <taxon>Unidentata</taxon>
        <taxon>Episquamata</taxon>
        <taxon>Toxicofera</taxon>
        <taxon>Serpentes</taxon>
        <taxon>Colubroidea</taxon>
        <taxon>Elapidae</taxon>
        <taxon>Hydrophiinae</taxon>
        <taxon>Notechis</taxon>
    </lineage>
</organism>
<name>A0A6J1W1E4_9SAUR</name>
<evidence type="ECO:0000256" key="1">
    <source>
        <dbReference type="ARBA" id="ARBA00022723"/>
    </source>
</evidence>
<dbReference type="InterPro" id="IPR013819">
    <property type="entry name" value="LipOase_C"/>
</dbReference>
<evidence type="ECO:0000259" key="4">
    <source>
        <dbReference type="PROSITE" id="PS51393"/>
    </source>
</evidence>
<proteinExistence type="predicted"/>
<protein>
    <submittedName>
        <fullName evidence="6">Hydroperoxide isomerase ALOXE3-like</fullName>
    </submittedName>
</protein>
<sequence length="147" mass="16449">MAGFVQYYYWNDDRIRGDAELQAWISEIFKEAFQSREASGAPSTLATAEELTKFLTMVIFTCSAQHAAVNSGQFDFGAWMPNMPPTMRRPPPTTKGTASLEDILKIIPQVNITCIALSSLWLLSKEAGDQVSGGETQPRRRKDWELT</sequence>
<dbReference type="PANTHER" id="PTHR11771">
    <property type="entry name" value="LIPOXYGENASE"/>
    <property type="match status" value="1"/>
</dbReference>
<evidence type="ECO:0000256" key="2">
    <source>
        <dbReference type="ARBA" id="ARBA00022964"/>
    </source>
</evidence>
<dbReference type="SUPFAM" id="SSF48484">
    <property type="entry name" value="Lipoxigenase"/>
    <property type="match status" value="1"/>
</dbReference>
<reference evidence="6" key="1">
    <citation type="submission" date="2025-08" db="UniProtKB">
        <authorList>
            <consortium name="RefSeq"/>
        </authorList>
    </citation>
    <scope>IDENTIFICATION</scope>
</reference>
<dbReference type="InterPro" id="IPR000907">
    <property type="entry name" value="LipOase"/>
</dbReference>
<dbReference type="Pfam" id="PF00305">
    <property type="entry name" value="Lipoxygenase"/>
    <property type="match status" value="1"/>
</dbReference>
<dbReference type="Proteomes" id="UP000504612">
    <property type="component" value="Unplaced"/>
</dbReference>